<dbReference type="EMBL" id="JAHDTB010000014">
    <property type="protein sequence ID" value="MBW8288980.1"/>
    <property type="molecule type" value="Genomic_DNA"/>
</dbReference>
<dbReference type="GeneID" id="89685805"/>
<keyword evidence="2" id="KW-1185">Reference proteome</keyword>
<gene>
    <name evidence="1" type="ORF">KIF53_15210</name>
</gene>
<sequence length="231" mass="24906">MIDIDAIIDSMGWSLDPSECADMRRLCQATLKAATEQSGEPVAWVNHANLISAEIERQRGGAGDCHTWSEQKTDYHNTPLYTRPQPAPAVPEAVQLVCDALIAIAAHSGNPKGMAEMLKPWRARAEEFTRNYGRQQPAPAVPEEVYSKTPGCKQCDEAEACGLTFCPECDALLAAAPETGKESLQVQAVPGISDAVIDDLRQAFANAARWGGHEACHQVDVRALLAGKSPN</sequence>
<protein>
    <submittedName>
        <fullName evidence="1">Uncharacterized protein</fullName>
    </submittedName>
</protein>
<evidence type="ECO:0000313" key="2">
    <source>
        <dbReference type="Proteomes" id="UP000711178"/>
    </source>
</evidence>
<proteinExistence type="predicted"/>
<comment type="caution">
    <text evidence="1">The sequence shown here is derived from an EMBL/GenBank/DDBJ whole genome shotgun (WGS) entry which is preliminary data.</text>
</comment>
<dbReference type="Proteomes" id="UP000711178">
    <property type="component" value="Unassembled WGS sequence"/>
</dbReference>
<reference evidence="1 2" key="1">
    <citation type="submission" date="2021-05" db="EMBL/GenBank/DDBJ databases">
        <title>Draft Whole Genome Sequencing Of Biosensor Chromobacterium violaceum Strain CV026 Reveals A Regulatory RNA In Chromobacterium violaceum Phenotype Regulatory Network.</title>
        <authorList>
            <person name="Hong K.W."/>
            <person name="Chan K.G."/>
            <person name="Chang C.-Y."/>
        </authorList>
    </citation>
    <scope>NUCLEOTIDE SEQUENCE [LARGE SCALE GENOMIC DNA]</scope>
    <source>
        <strain evidence="1 2">ATCC 31532</strain>
    </source>
</reference>
<accession>A0ABS7FFY3</accession>
<evidence type="ECO:0000313" key="1">
    <source>
        <dbReference type="EMBL" id="MBW8288980.1"/>
    </source>
</evidence>
<name>A0ABS7FFY3_9NEIS</name>
<organism evidence="1 2">
    <name type="scientific">Chromobacterium subtsugae</name>
    <dbReference type="NCBI Taxonomy" id="251747"/>
    <lineage>
        <taxon>Bacteria</taxon>
        <taxon>Pseudomonadati</taxon>
        <taxon>Pseudomonadota</taxon>
        <taxon>Betaproteobacteria</taxon>
        <taxon>Neisseriales</taxon>
        <taxon>Chromobacteriaceae</taxon>
        <taxon>Chromobacterium</taxon>
    </lineage>
</organism>
<dbReference type="RefSeq" id="WP_043573668.1">
    <property type="nucleotide sequence ID" value="NZ_CP142381.1"/>
</dbReference>